<dbReference type="EMBL" id="BAABDQ010000044">
    <property type="protein sequence ID" value="GAA3608264.1"/>
    <property type="molecule type" value="Genomic_DNA"/>
</dbReference>
<evidence type="ECO:0000313" key="6">
    <source>
        <dbReference type="Proteomes" id="UP001500630"/>
    </source>
</evidence>
<protein>
    <submittedName>
        <fullName evidence="5">GntR family transcriptional regulator</fullName>
    </submittedName>
</protein>
<dbReference type="PRINTS" id="PR00035">
    <property type="entry name" value="HTHGNTR"/>
</dbReference>
<keyword evidence="2" id="KW-0238">DNA-binding</keyword>
<gene>
    <name evidence="5" type="ORF">GCM10022419_111460</name>
</gene>
<sequence>MLIAIDHADGTPLFEQIAAAVRSGIVDGSIRSGERMPTARELCASLDVNRNTVLHAYQRLRDEGLIELRRGRGATVTAQAERLSQLSATVGRLISEARELGISAETLSRLVKESYG</sequence>
<accession>A0ABP6ZFP6</accession>
<proteinExistence type="predicted"/>
<dbReference type="SMART" id="SM00345">
    <property type="entry name" value="HTH_GNTR"/>
    <property type="match status" value="1"/>
</dbReference>
<dbReference type="InterPro" id="IPR000524">
    <property type="entry name" value="Tscrpt_reg_HTH_GntR"/>
</dbReference>
<dbReference type="InterPro" id="IPR036388">
    <property type="entry name" value="WH-like_DNA-bd_sf"/>
</dbReference>
<comment type="caution">
    <text evidence="5">The sequence shown here is derived from an EMBL/GenBank/DDBJ whole genome shotgun (WGS) entry which is preliminary data.</text>
</comment>
<evidence type="ECO:0000256" key="1">
    <source>
        <dbReference type="ARBA" id="ARBA00023015"/>
    </source>
</evidence>
<evidence type="ECO:0000259" key="4">
    <source>
        <dbReference type="PROSITE" id="PS50949"/>
    </source>
</evidence>
<dbReference type="Gene3D" id="1.10.10.10">
    <property type="entry name" value="Winged helix-like DNA-binding domain superfamily/Winged helix DNA-binding domain"/>
    <property type="match status" value="1"/>
</dbReference>
<dbReference type="PANTHER" id="PTHR38445">
    <property type="entry name" value="HTH-TYPE TRANSCRIPTIONAL REPRESSOR YTRA"/>
    <property type="match status" value="1"/>
</dbReference>
<keyword evidence="6" id="KW-1185">Reference proteome</keyword>
<dbReference type="Pfam" id="PF00392">
    <property type="entry name" value="GntR"/>
    <property type="match status" value="1"/>
</dbReference>
<dbReference type="SUPFAM" id="SSF46785">
    <property type="entry name" value="Winged helix' DNA-binding domain"/>
    <property type="match status" value="1"/>
</dbReference>
<feature type="domain" description="HTH gntR-type" evidence="4">
    <location>
        <begin position="11"/>
        <end position="79"/>
    </location>
</feature>
<dbReference type="Proteomes" id="UP001500630">
    <property type="component" value="Unassembled WGS sequence"/>
</dbReference>
<name>A0ABP6ZFP6_9ACTN</name>
<dbReference type="PANTHER" id="PTHR38445:SF7">
    <property type="entry name" value="GNTR-FAMILY TRANSCRIPTIONAL REGULATOR"/>
    <property type="match status" value="1"/>
</dbReference>
<dbReference type="RefSeq" id="WP_345575156.1">
    <property type="nucleotide sequence ID" value="NZ_BAABDQ010000044.1"/>
</dbReference>
<keyword evidence="3" id="KW-0804">Transcription</keyword>
<dbReference type="CDD" id="cd07377">
    <property type="entry name" value="WHTH_GntR"/>
    <property type="match status" value="1"/>
</dbReference>
<organism evidence="5 6">
    <name type="scientific">Nonomuraea rosea</name>
    <dbReference type="NCBI Taxonomy" id="638574"/>
    <lineage>
        <taxon>Bacteria</taxon>
        <taxon>Bacillati</taxon>
        <taxon>Actinomycetota</taxon>
        <taxon>Actinomycetes</taxon>
        <taxon>Streptosporangiales</taxon>
        <taxon>Streptosporangiaceae</taxon>
        <taxon>Nonomuraea</taxon>
    </lineage>
</organism>
<dbReference type="PROSITE" id="PS50949">
    <property type="entry name" value="HTH_GNTR"/>
    <property type="match status" value="1"/>
</dbReference>
<dbReference type="InterPro" id="IPR036390">
    <property type="entry name" value="WH_DNA-bd_sf"/>
</dbReference>
<reference evidence="6" key="1">
    <citation type="journal article" date="2019" name="Int. J. Syst. Evol. Microbiol.">
        <title>The Global Catalogue of Microorganisms (GCM) 10K type strain sequencing project: providing services to taxonomists for standard genome sequencing and annotation.</title>
        <authorList>
            <consortium name="The Broad Institute Genomics Platform"/>
            <consortium name="The Broad Institute Genome Sequencing Center for Infectious Disease"/>
            <person name="Wu L."/>
            <person name="Ma J."/>
        </authorList>
    </citation>
    <scope>NUCLEOTIDE SEQUENCE [LARGE SCALE GENOMIC DNA]</scope>
    <source>
        <strain evidence="6">JCM 17326</strain>
    </source>
</reference>
<evidence type="ECO:0000313" key="5">
    <source>
        <dbReference type="EMBL" id="GAA3608264.1"/>
    </source>
</evidence>
<evidence type="ECO:0000256" key="2">
    <source>
        <dbReference type="ARBA" id="ARBA00023125"/>
    </source>
</evidence>
<evidence type="ECO:0000256" key="3">
    <source>
        <dbReference type="ARBA" id="ARBA00023163"/>
    </source>
</evidence>
<keyword evidence="1" id="KW-0805">Transcription regulation</keyword>